<dbReference type="CDD" id="cd00118">
    <property type="entry name" value="LysM"/>
    <property type="match status" value="3"/>
</dbReference>
<dbReference type="STRING" id="263852.SAMN02745116_00032"/>
<dbReference type="OrthoDB" id="2155627at2"/>
<feature type="domain" description="LysM" evidence="7">
    <location>
        <begin position="230"/>
        <end position="273"/>
    </location>
</feature>
<protein>
    <recommendedName>
        <fullName evidence="5">Peptidoglycan hydrolase</fullName>
    </recommendedName>
</protein>
<dbReference type="Pfam" id="PF01476">
    <property type="entry name" value="LysM"/>
    <property type="match status" value="3"/>
</dbReference>
<dbReference type="AlphaFoldDB" id="A0A1T4K1Y9"/>
<dbReference type="Pfam" id="PF01832">
    <property type="entry name" value="Glucosaminidase"/>
    <property type="match status" value="1"/>
</dbReference>
<keyword evidence="2" id="KW-0929">Antimicrobial</keyword>
<feature type="domain" description="LysM" evidence="7">
    <location>
        <begin position="289"/>
        <end position="332"/>
    </location>
</feature>
<proteinExistence type="inferred from homology"/>
<reference evidence="8 9" key="1">
    <citation type="submission" date="2017-02" db="EMBL/GenBank/DDBJ databases">
        <authorList>
            <person name="Peterson S.W."/>
        </authorList>
    </citation>
    <scope>NUCLEOTIDE SEQUENCE [LARGE SCALE GENOMIC DNA]</scope>
    <source>
        <strain evidence="8 9">ATCC BAA-1030</strain>
    </source>
</reference>
<evidence type="ECO:0000256" key="3">
    <source>
        <dbReference type="ARBA" id="ARBA00022638"/>
    </source>
</evidence>
<dbReference type="SUPFAM" id="SSF54106">
    <property type="entry name" value="LysM domain"/>
    <property type="match status" value="3"/>
</dbReference>
<keyword evidence="9" id="KW-1185">Reference proteome</keyword>
<dbReference type="InterPro" id="IPR036779">
    <property type="entry name" value="LysM_dom_sf"/>
</dbReference>
<sequence>MTRQTRKERRKRLERNNRNENLKRGAKLATTAVALGSVIAPSALMNIQKVNAQETGYAQSSTSTYVDQLGGYAKDVASANGLYASVMVAQALLESGWGGSTLSQAPYNNLFGIKGSYQGQSVSMRTMEYVGGQWVSINADFRAYPSFRESFEDNARLLRTSMGTYYSGAWKENTTSYRDATQYLQGRYATDPTYASKLNEIIEKYDLTRFDTGTSGGGVKTLKIDEKTATYYTVEAGDYLQKIAKENNVSVSELKVWNSLTGDVIYIGQKLIVAGTPVTIDEPEVPKDEHYTVVAGDSVSAISEKYGISADDFRAWNNIKNDFIYAGQDVVVKKGNVETQATETKEVEQKSTSQSYKVKSGDTLWGIAEAHGLTIEQLKELNGLGDGIIYVGQTLVVA</sequence>
<dbReference type="EMBL" id="FUXI01000001">
    <property type="protein sequence ID" value="SJZ36424.1"/>
    <property type="molecule type" value="Genomic_DNA"/>
</dbReference>
<dbReference type="GO" id="GO:0031640">
    <property type="term" value="P:killing of cells of another organism"/>
    <property type="evidence" value="ECO:0007669"/>
    <property type="project" value="UniProtKB-KW"/>
</dbReference>
<dbReference type="InterPro" id="IPR051056">
    <property type="entry name" value="Glycosyl_Hydrolase_73"/>
</dbReference>
<name>A0A1T4K1Y9_9ENTE</name>
<evidence type="ECO:0000256" key="2">
    <source>
        <dbReference type="ARBA" id="ARBA00022529"/>
    </source>
</evidence>
<evidence type="ECO:0000313" key="9">
    <source>
        <dbReference type="Proteomes" id="UP000190328"/>
    </source>
</evidence>
<evidence type="ECO:0000256" key="4">
    <source>
        <dbReference type="ARBA" id="ARBA00022801"/>
    </source>
</evidence>
<dbReference type="InterPro" id="IPR018392">
    <property type="entry name" value="LysM"/>
</dbReference>
<dbReference type="SMART" id="SM00047">
    <property type="entry name" value="LYZ2"/>
    <property type="match status" value="1"/>
</dbReference>
<dbReference type="Gene3D" id="1.10.530.10">
    <property type="match status" value="1"/>
</dbReference>
<feature type="compositionally biased region" description="Basic and acidic residues" evidence="6">
    <location>
        <begin position="14"/>
        <end position="23"/>
    </location>
</feature>
<dbReference type="PRINTS" id="PR01002">
    <property type="entry name" value="FLGFLGJ"/>
</dbReference>
<dbReference type="Gene3D" id="4.10.80.30">
    <property type="entry name" value="DNA polymerase, domain 6"/>
    <property type="match status" value="1"/>
</dbReference>
<dbReference type="RefSeq" id="WP_078806009.1">
    <property type="nucleotide sequence ID" value="NZ_FUXI01000001.1"/>
</dbReference>
<feature type="region of interest" description="Disordered" evidence="6">
    <location>
        <begin position="1"/>
        <end position="23"/>
    </location>
</feature>
<evidence type="ECO:0000313" key="8">
    <source>
        <dbReference type="EMBL" id="SJZ36424.1"/>
    </source>
</evidence>
<comment type="similarity">
    <text evidence="1">Belongs to the glycosyl hydrolase 73 family.</text>
</comment>
<dbReference type="PROSITE" id="PS51782">
    <property type="entry name" value="LYSM"/>
    <property type="match status" value="3"/>
</dbReference>
<feature type="domain" description="LysM" evidence="7">
    <location>
        <begin position="354"/>
        <end position="397"/>
    </location>
</feature>
<dbReference type="GO" id="GO:0042742">
    <property type="term" value="P:defense response to bacterium"/>
    <property type="evidence" value="ECO:0007669"/>
    <property type="project" value="UniProtKB-KW"/>
</dbReference>
<dbReference type="GO" id="GO:0004040">
    <property type="term" value="F:amidase activity"/>
    <property type="evidence" value="ECO:0007669"/>
    <property type="project" value="InterPro"/>
</dbReference>
<evidence type="ECO:0000259" key="7">
    <source>
        <dbReference type="PROSITE" id="PS51782"/>
    </source>
</evidence>
<dbReference type="PANTHER" id="PTHR33308">
    <property type="entry name" value="PEPTIDOGLYCAN HYDROLASE FLGJ"/>
    <property type="match status" value="1"/>
</dbReference>
<feature type="compositionally biased region" description="Basic residues" evidence="6">
    <location>
        <begin position="1"/>
        <end position="13"/>
    </location>
</feature>
<keyword evidence="4 8" id="KW-0378">Hydrolase</keyword>
<dbReference type="SMART" id="SM00257">
    <property type="entry name" value="LysM"/>
    <property type="match status" value="3"/>
</dbReference>
<keyword evidence="3" id="KW-0081">Bacteriolytic enzyme</keyword>
<dbReference type="Gene3D" id="3.10.350.10">
    <property type="entry name" value="LysM domain"/>
    <property type="match status" value="3"/>
</dbReference>
<gene>
    <name evidence="8" type="ORF">SAMN02745116_00032</name>
</gene>
<evidence type="ECO:0000256" key="6">
    <source>
        <dbReference type="SAM" id="MobiDB-lite"/>
    </source>
</evidence>
<organism evidence="8 9">
    <name type="scientific">Pilibacter termitis</name>
    <dbReference type="NCBI Taxonomy" id="263852"/>
    <lineage>
        <taxon>Bacteria</taxon>
        <taxon>Bacillati</taxon>
        <taxon>Bacillota</taxon>
        <taxon>Bacilli</taxon>
        <taxon>Lactobacillales</taxon>
        <taxon>Enterococcaceae</taxon>
        <taxon>Pilibacter</taxon>
    </lineage>
</organism>
<evidence type="ECO:0000256" key="1">
    <source>
        <dbReference type="ARBA" id="ARBA00010266"/>
    </source>
</evidence>
<dbReference type="PANTHER" id="PTHR33308:SF9">
    <property type="entry name" value="PEPTIDOGLYCAN HYDROLASE FLGJ"/>
    <property type="match status" value="1"/>
</dbReference>
<dbReference type="Proteomes" id="UP000190328">
    <property type="component" value="Unassembled WGS sequence"/>
</dbReference>
<accession>A0A1T4K1Y9</accession>
<evidence type="ECO:0000256" key="5">
    <source>
        <dbReference type="ARBA" id="ARBA00032108"/>
    </source>
</evidence>
<dbReference type="InterPro" id="IPR002901">
    <property type="entry name" value="MGlyc_endo_b_GlcNAc-like_dom"/>
</dbReference>